<proteinExistence type="predicted"/>
<accession>A0AB73LMP2</accession>
<comment type="caution">
    <text evidence="1">The sequence shown here is derived from an EMBL/GenBank/DDBJ whole genome shotgun (WGS) entry which is preliminary data.</text>
</comment>
<protein>
    <recommendedName>
        <fullName evidence="3">PF09986 family protein</fullName>
    </recommendedName>
</protein>
<dbReference type="RefSeq" id="WP_004487546.1">
    <property type="nucleotide sequence ID" value="NZ_JASEXC010000106.1"/>
</dbReference>
<evidence type="ECO:0000313" key="1">
    <source>
        <dbReference type="EMBL" id="ONF93008.1"/>
    </source>
</evidence>
<gene>
    <name evidence="1" type="ORF">BWD14_09290</name>
</gene>
<sequence length="283" mass="32171">MAGADKASEEVSLSDFLESYPPSQFLTIKNLYRVSKDSYGLVSWVLLCPELRLHCSSEACNGMRFFRCTNNYILKENEERTLFLTYQCSNCQKSPKLFSLFLIAQESQKGKAYKFGELPLYGSPTPSKLIKLIGPDREVFLKGRQCENQGLGIGAFIYYRRVVENQKNRILTEIKKVAQKTGLRSEKYAIFDDAIKETQFSRAIDLVKDALPESLLIDGRDPLKLLHGALSEGVHNHEDEECLEIAHSIRIVLAELSERISIALKDENELKNAINLLDKRKSK</sequence>
<dbReference type="AlphaFoldDB" id="A0AB73LMP2"/>
<evidence type="ECO:0000313" key="2">
    <source>
        <dbReference type="Proteomes" id="UP000189337"/>
    </source>
</evidence>
<dbReference type="EMBL" id="MTSU01000007">
    <property type="protein sequence ID" value="ONF93008.1"/>
    <property type="molecule type" value="Genomic_DNA"/>
</dbReference>
<dbReference type="Proteomes" id="UP000189337">
    <property type="component" value="Unassembled WGS sequence"/>
</dbReference>
<name>A0AB73LMP2_9LEPT</name>
<organism evidence="1 2">
    <name type="scientific">Leptospira santarosai</name>
    <dbReference type="NCBI Taxonomy" id="28183"/>
    <lineage>
        <taxon>Bacteria</taxon>
        <taxon>Pseudomonadati</taxon>
        <taxon>Spirochaetota</taxon>
        <taxon>Spirochaetia</taxon>
        <taxon>Leptospirales</taxon>
        <taxon>Leptospiraceae</taxon>
        <taxon>Leptospira</taxon>
    </lineage>
</organism>
<evidence type="ECO:0008006" key="3">
    <source>
        <dbReference type="Google" id="ProtNLM"/>
    </source>
</evidence>
<reference evidence="1 2" key="1">
    <citation type="submission" date="2017-01" db="EMBL/GenBank/DDBJ databases">
        <title>Comparative genomic analysis of Brazilian Leptospira santarosai.</title>
        <authorList>
            <person name="Moreno L.Z."/>
            <person name="Miraglia F."/>
            <person name="Kremer F.S."/>
            <person name="Eslabao M.R."/>
            <person name="Lilenbaum W."/>
            <person name="Dellagostin O.A."/>
            <person name="Moreno A.M."/>
        </authorList>
    </citation>
    <scope>NUCLEOTIDE SEQUENCE [LARGE SCALE GENOMIC DNA]</scope>
    <source>
        <strain evidence="1 2">M52/8-19</strain>
    </source>
</reference>